<reference evidence="1 2" key="1">
    <citation type="submission" date="2020-04" db="EMBL/GenBank/DDBJ databases">
        <title>Perkinsus olseni comparative genomics.</title>
        <authorList>
            <person name="Bogema D.R."/>
        </authorList>
    </citation>
    <scope>NUCLEOTIDE SEQUENCE [LARGE SCALE GENOMIC DNA]</scope>
    <source>
        <strain evidence="1">ATCC PRA-205</strain>
    </source>
</reference>
<dbReference type="EMBL" id="JABANM010027980">
    <property type="protein sequence ID" value="KAF4710437.1"/>
    <property type="molecule type" value="Genomic_DNA"/>
</dbReference>
<sequence>EGTKLDDNLLVRVHDYRDAIYGWMLGHPRVVERLREALVARRERALASVGSEGQEESPSAMATDVIQKATTSFVYLEAPQYSLTIAPGCGGHGRLVLRVTSRNTDHAESVTELRDGDDKHRFLHFQ</sequence>
<dbReference type="Proteomes" id="UP000574390">
    <property type="component" value="Unassembled WGS sequence"/>
</dbReference>
<accession>A0A7J6QQA4</accession>
<gene>
    <name evidence="1" type="ORF">FOZ62_004974</name>
</gene>
<feature type="non-terminal residue" evidence="1">
    <location>
        <position position="1"/>
    </location>
</feature>
<evidence type="ECO:0000313" key="1">
    <source>
        <dbReference type="EMBL" id="KAF4710437.1"/>
    </source>
</evidence>
<proteinExistence type="predicted"/>
<name>A0A7J6QQA4_PEROL</name>
<comment type="caution">
    <text evidence="1">The sequence shown here is derived from an EMBL/GenBank/DDBJ whole genome shotgun (WGS) entry which is preliminary data.</text>
</comment>
<protein>
    <submittedName>
        <fullName evidence="1">Uncharacterized protein</fullName>
    </submittedName>
</protein>
<organism evidence="1 2">
    <name type="scientific">Perkinsus olseni</name>
    <name type="common">Perkinsus atlanticus</name>
    <dbReference type="NCBI Taxonomy" id="32597"/>
    <lineage>
        <taxon>Eukaryota</taxon>
        <taxon>Sar</taxon>
        <taxon>Alveolata</taxon>
        <taxon>Perkinsozoa</taxon>
        <taxon>Perkinsea</taxon>
        <taxon>Perkinsida</taxon>
        <taxon>Perkinsidae</taxon>
        <taxon>Perkinsus</taxon>
    </lineage>
</organism>
<dbReference type="AlphaFoldDB" id="A0A7J6QQA4"/>
<evidence type="ECO:0000313" key="2">
    <source>
        <dbReference type="Proteomes" id="UP000574390"/>
    </source>
</evidence>